<organism evidence="2 3">
    <name type="scientific">Kistimonas scapharcae</name>
    <dbReference type="NCBI Taxonomy" id="1036133"/>
    <lineage>
        <taxon>Bacteria</taxon>
        <taxon>Pseudomonadati</taxon>
        <taxon>Pseudomonadota</taxon>
        <taxon>Gammaproteobacteria</taxon>
        <taxon>Oceanospirillales</taxon>
        <taxon>Endozoicomonadaceae</taxon>
        <taxon>Kistimonas</taxon>
    </lineage>
</organism>
<dbReference type="Proteomes" id="UP001500604">
    <property type="component" value="Unassembled WGS sequence"/>
</dbReference>
<feature type="transmembrane region" description="Helical" evidence="1">
    <location>
        <begin position="167"/>
        <end position="191"/>
    </location>
</feature>
<dbReference type="EMBL" id="BAABFL010000363">
    <property type="protein sequence ID" value="GAA4650112.1"/>
    <property type="molecule type" value="Genomic_DNA"/>
</dbReference>
<proteinExistence type="predicted"/>
<reference evidence="3" key="1">
    <citation type="journal article" date="2019" name="Int. J. Syst. Evol. Microbiol.">
        <title>The Global Catalogue of Microorganisms (GCM) 10K type strain sequencing project: providing services to taxonomists for standard genome sequencing and annotation.</title>
        <authorList>
            <consortium name="The Broad Institute Genomics Platform"/>
            <consortium name="The Broad Institute Genome Sequencing Center for Infectious Disease"/>
            <person name="Wu L."/>
            <person name="Ma J."/>
        </authorList>
    </citation>
    <scope>NUCLEOTIDE SEQUENCE [LARGE SCALE GENOMIC DNA]</scope>
    <source>
        <strain evidence="3">JCM 17805</strain>
    </source>
</reference>
<feature type="transmembrane region" description="Helical" evidence="1">
    <location>
        <begin position="61"/>
        <end position="82"/>
    </location>
</feature>
<evidence type="ECO:0000313" key="2">
    <source>
        <dbReference type="EMBL" id="GAA4650112.1"/>
    </source>
</evidence>
<feature type="transmembrane region" description="Helical" evidence="1">
    <location>
        <begin position="126"/>
        <end position="147"/>
    </location>
</feature>
<keyword evidence="1" id="KW-1133">Transmembrane helix</keyword>
<name>A0ABP8V2J8_9GAMM</name>
<evidence type="ECO:0008006" key="4">
    <source>
        <dbReference type="Google" id="ProtNLM"/>
    </source>
</evidence>
<comment type="caution">
    <text evidence="2">The sequence shown here is derived from an EMBL/GenBank/DDBJ whole genome shotgun (WGS) entry which is preliminary data.</text>
</comment>
<keyword evidence="3" id="KW-1185">Reference proteome</keyword>
<keyword evidence="1" id="KW-0812">Transmembrane</keyword>
<gene>
    <name evidence="2" type="ORF">GCM10023116_23950</name>
</gene>
<keyword evidence="1" id="KW-0472">Membrane</keyword>
<evidence type="ECO:0000256" key="1">
    <source>
        <dbReference type="SAM" id="Phobius"/>
    </source>
</evidence>
<evidence type="ECO:0000313" key="3">
    <source>
        <dbReference type="Proteomes" id="UP001500604"/>
    </source>
</evidence>
<sequence length="323" mass="35383">MQRLYIHGREIVIDTVKVSLTLFRIMIPALIVVKLLELGGFIEILATWISPLMQLMGLPDAAGLIWATTMLANIYTGMVVFFTLPGDVGWTQAQVTILGTLMLLAHSLPVEIRIAQRAGCRLLTQLVLRIGGAIVLAILLNQLYHYGGWLDEPVTRLWQPSVVDDSLSTWALTQLESCFWITITIMVLLTLLKILRAIGVEQAISYLLQPILKVLGISPKATTITIIGITLGLSYGGGLLIREAESGKVDAADIFAAISLLGLCHSLIEDTLLIMLMGADLSGILWARLLFAVIVVAALVRYQQKRSEGFSQRFLVKPPKTGL</sequence>
<feature type="transmembrane region" description="Helical" evidence="1">
    <location>
        <begin position="283"/>
        <end position="302"/>
    </location>
</feature>
<dbReference type="RefSeq" id="WP_345196205.1">
    <property type="nucleotide sequence ID" value="NZ_BAABFL010000363.1"/>
</dbReference>
<feature type="transmembrane region" description="Helical" evidence="1">
    <location>
        <begin position="25"/>
        <end position="49"/>
    </location>
</feature>
<accession>A0ABP8V2J8</accession>
<protein>
    <recommendedName>
        <fullName evidence="4">Nucleoside recognition protein</fullName>
    </recommendedName>
</protein>